<name>A0A1X2H4Q5_SYNRA</name>
<dbReference type="EMBL" id="MCGN01000009">
    <property type="protein sequence ID" value="ORY93394.1"/>
    <property type="molecule type" value="Genomic_DNA"/>
</dbReference>
<keyword evidence="1" id="KW-1133">Transmembrane helix</keyword>
<proteinExistence type="predicted"/>
<keyword evidence="1" id="KW-0472">Membrane</keyword>
<feature type="transmembrane region" description="Helical" evidence="1">
    <location>
        <begin position="212"/>
        <end position="231"/>
    </location>
</feature>
<feature type="transmembrane region" description="Helical" evidence="1">
    <location>
        <begin position="133"/>
        <end position="150"/>
    </location>
</feature>
<evidence type="ECO:0000313" key="3">
    <source>
        <dbReference type="Proteomes" id="UP000242180"/>
    </source>
</evidence>
<reference evidence="2 3" key="1">
    <citation type="submission" date="2016-07" db="EMBL/GenBank/DDBJ databases">
        <title>Pervasive Adenine N6-methylation of Active Genes in Fungi.</title>
        <authorList>
            <consortium name="DOE Joint Genome Institute"/>
            <person name="Mondo S.J."/>
            <person name="Dannebaum R.O."/>
            <person name="Kuo R.C."/>
            <person name="Labutti K."/>
            <person name="Haridas S."/>
            <person name="Kuo A."/>
            <person name="Salamov A."/>
            <person name="Ahrendt S.R."/>
            <person name="Lipzen A."/>
            <person name="Sullivan W."/>
            <person name="Andreopoulos W.B."/>
            <person name="Clum A."/>
            <person name="Lindquist E."/>
            <person name="Daum C."/>
            <person name="Ramamoorthy G.K."/>
            <person name="Gryganskyi A."/>
            <person name="Culley D."/>
            <person name="Magnuson J.K."/>
            <person name="James T.Y."/>
            <person name="O'Malley M.A."/>
            <person name="Stajich J.E."/>
            <person name="Spatafora J.W."/>
            <person name="Visel A."/>
            <person name="Grigoriev I.V."/>
        </authorList>
    </citation>
    <scope>NUCLEOTIDE SEQUENCE [LARGE SCALE GENOMIC DNA]</scope>
    <source>
        <strain evidence="2 3">NRRL 2496</strain>
    </source>
</reference>
<dbReference type="AlphaFoldDB" id="A0A1X2H4Q5"/>
<keyword evidence="1" id="KW-0812">Transmembrane</keyword>
<feature type="transmembrane region" description="Helical" evidence="1">
    <location>
        <begin position="103"/>
        <end position="121"/>
    </location>
</feature>
<dbReference type="InParanoid" id="A0A1X2H4Q5"/>
<feature type="transmembrane region" description="Helical" evidence="1">
    <location>
        <begin position="76"/>
        <end position="96"/>
    </location>
</feature>
<gene>
    <name evidence="2" type="ORF">BCR43DRAFT_444969</name>
</gene>
<dbReference type="Proteomes" id="UP000242180">
    <property type="component" value="Unassembled WGS sequence"/>
</dbReference>
<protein>
    <submittedName>
        <fullName evidence="2">Uncharacterized protein</fullName>
    </submittedName>
</protein>
<feature type="transmembrane region" description="Helical" evidence="1">
    <location>
        <begin position="49"/>
        <end position="70"/>
    </location>
</feature>
<evidence type="ECO:0000313" key="2">
    <source>
        <dbReference type="EMBL" id="ORY93394.1"/>
    </source>
</evidence>
<dbReference type="STRING" id="13706.A0A1X2H4Q5"/>
<comment type="caution">
    <text evidence="2">The sequence shown here is derived from an EMBL/GenBank/DDBJ whole genome shotgun (WGS) entry which is preliminary data.</text>
</comment>
<accession>A0A1X2H4Q5</accession>
<keyword evidence="3" id="KW-1185">Reference proteome</keyword>
<organism evidence="2 3">
    <name type="scientific">Syncephalastrum racemosum</name>
    <name type="common">Filamentous fungus</name>
    <dbReference type="NCBI Taxonomy" id="13706"/>
    <lineage>
        <taxon>Eukaryota</taxon>
        <taxon>Fungi</taxon>
        <taxon>Fungi incertae sedis</taxon>
        <taxon>Mucoromycota</taxon>
        <taxon>Mucoromycotina</taxon>
        <taxon>Mucoromycetes</taxon>
        <taxon>Mucorales</taxon>
        <taxon>Syncephalastraceae</taxon>
        <taxon>Syncephalastrum</taxon>
    </lineage>
</organism>
<dbReference type="NCBIfam" id="NF041646">
    <property type="entry name" value="VC0807_fam"/>
    <property type="match status" value="1"/>
</dbReference>
<evidence type="ECO:0000256" key="1">
    <source>
        <dbReference type="SAM" id="Phobius"/>
    </source>
</evidence>
<sequence>MRPLQQGNQSEENATQNKYALHEQNEDLPMDLGDLQDIFSFQFIRGRPIWSFILAILWSIGLPILLYHLLRPHIGQVLAMVVAACPPLAIVIARMVKDKQFDPLGLVAGISFLISGLVSISEPSEQVEAICESIVPLLVGVFCIVSLIPIRIGSFTLRPLVFQVVNQVMPRSEDAELEEQDRQRIANHHRTRKEKLDWAYTNLARFRTDMRIMTGAWGAMLIIGFIVKLIVVLTNVDIGSAETAGYIIFGVGSVLMAIFTWFYMNICKGHAIQNLAFWRENKEQEMNAGTTGLQNANWGMQTMNNAWGQVMG</sequence>
<feature type="transmembrane region" description="Helical" evidence="1">
    <location>
        <begin position="243"/>
        <end position="264"/>
    </location>
</feature>
<dbReference type="OrthoDB" id="2328895at2759"/>
<dbReference type="OMA" id="FMMIFTW"/>